<dbReference type="InterPro" id="IPR026881">
    <property type="entry name" value="WYL_dom"/>
</dbReference>
<feature type="domain" description="Helix-turn-helix type 11" evidence="1">
    <location>
        <begin position="7"/>
        <end position="58"/>
    </location>
</feature>
<comment type="caution">
    <text evidence="4">The sequence shown here is derived from an EMBL/GenBank/DDBJ whole genome shotgun (WGS) entry which is preliminary data.</text>
</comment>
<feature type="domain" description="WCX" evidence="3">
    <location>
        <begin position="228"/>
        <end position="303"/>
    </location>
</feature>
<dbReference type="SUPFAM" id="SSF46785">
    <property type="entry name" value="Winged helix' DNA-binding domain"/>
    <property type="match status" value="1"/>
</dbReference>
<dbReference type="InterPro" id="IPR051534">
    <property type="entry name" value="CBASS_pafABC_assoc_protein"/>
</dbReference>
<dbReference type="PANTHER" id="PTHR34580:SF1">
    <property type="entry name" value="PROTEIN PAFC"/>
    <property type="match status" value="1"/>
</dbReference>
<evidence type="ECO:0000259" key="3">
    <source>
        <dbReference type="Pfam" id="PF25583"/>
    </source>
</evidence>
<dbReference type="Pfam" id="PF08279">
    <property type="entry name" value="HTH_11"/>
    <property type="match status" value="1"/>
</dbReference>
<dbReference type="OrthoDB" id="9815009at2"/>
<name>A0A1U7NV50_9DEIO</name>
<feature type="domain" description="WYL" evidence="2">
    <location>
        <begin position="137"/>
        <end position="204"/>
    </location>
</feature>
<dbReference type="PIRSF" id="PIRSF016838">
    <property type="entry name" value="PafC"/>
    <property type="match status" value="1"/>
</dbReference>
<dbReference type="InterPro" id="IPR013196">
    <property type="entry name" value="HTH_11"/>
</dbReference>
<dbReference type="PANTHER" id="PTHR34580">
    <property type="match status" value="1"/>
</dbReference>
<dbReference type="Pfam" id="PF25583">
    <property type="entry name" value="WCX"/>
    <property type="match status" value="1"/>
</dbReference>
<dbReference type="STRING" id="249408.BOO71_0010849"/>
<dbReference type="Gene3D" id="1.10.10.10">
    <property type="entry name" value="Winged helix-like DNA-binding domain superfamily/Winged helix DNA-binding domain"/>
    <property type="match status" value="1"/>
</dbReference>
<dbReference type="PROSITE" id="PS52050">
    <property type="entry name" value="WYL"/>
    <property type="match status" value="1"/>
</dbReference>
<dbReference type="RefSeq" id="WP_075834889.1">
    <property type="nucleotide sequence ID" value="NZ_MSTI01000128.1"/>
</dbReference>
<organism evidence="4 5">
    <name type="scientific">Deinococcus marmoris</name>
    <dbReference type="NCBI Taxonomy" id="249408"/>
    <lineage>
        <taxon>Bacteria</taxon>
        <taxon>Thermotogati</taxon>
        <taxon>Deinococcota</taxon>
        <taxon>Deinococci</taxon>
        <taxon>Deinococcales</taxon>
        <taxon>Deinococcaceae</taxon>
        <taxon>Deinococcus</taxon>
    </lineage>
</organism>
<dbReference type="InterPro" id="IPR036388">
    <property type="entry name" value="WH-like_DNA-bd_sf"/>
</dbReference>
<evidence type="ECO:0000259" key="1">
    <source>
        <dbReference type="Pfam" id="PF08279"/>
    </source>
</evidence>
<sequence>MNRTDRLFALVLELRSEVWTPAETLAQTFGISVRTVYRDVAALNEAGVPVLSVPGRGYSMMPGYFLPPLHLTSEEAVMLALGADAVYGAFDTDYAQAAQSALKKLRAALPDERRTAVTQLQEHLRIVAPGDVENTDILRILRGAVLGGRIIRFQYHKPTQGPERREVYPLRLVYLHGAWLLGSFDPARGERRSFRLSRMEAVQVQPETFVAEPEWRTDPGPQREQMNLTVRLHFPGELKRAVRERPSFFQTAVEDLKGGLEVTLQVRDLQSVWPWVLSWGADVRVLEPPELRERLREEARRMLLT</sequence>
<dbReference type="Pfam" id="PF13280">
    <property type="entry name" value="WYL"/>
    <property type="match status" value="1"/>
</dbReference>
<evidence type="ECO:0000313" key="5">
    <source>
        <dbReference type="Proteomes" id="UP000186607"/>
    </source>
</evidence>
<keyword evidence="5" id="KW-1185">Reference proteome</keyword>
<dbReference type="Proteomes" id="UP000186607">
    <property type="component" value="Unassembled WGS sequence"/>
</dbReference>
<protein>
    <submittedName>
        <fullName evidence="4">Transcriptional regulator, DeoR family</fullName>
    </submittedName>
</protein>
<dbReference type="AlphaFoldDB" id="A0A1U7NV50"/>
<dbReference type="InterPro" id="IPR028349">
    <property type="entry name" value="PafC-like"/>
</dbReference>
<evidence type="ECO:0000259" key="2">
    <source>
        <dbReference type="Pfam" id="PF13280"/>
    </source>
</evidence>
<accession>A0A1U7NV50</accession>
<reference evidence="4 5" key="1">
    <citation type="submission" date="2017-01" db="EMBL/GenBank/DDBJ databases">
        <title>Genome Analysis of Deinococcus marmoris KOPRI26562.</title>
        <authorList>
            <person name="Kim J.H."/>
            <person name="Oh H.-M."/>
        </authorList>
    </citation>
    <scope>NUCLEOTIDE SEQUENCE [LARGE SCALE GENOMIC DNA]</scope>
    <source>
        <strain evidence="4 5">KOPRI26562</strain>
    </source>
</reference>
<dbReference type="InterPro" id="IPR057727">
    <property type="entry name" value="WCX_dom"/>
</dbReference>
<evidence type="ECO:0000313" key="4">
    <source>
        <dbReference type="EMBL" id="OLV16777.1"/>
    </source>
</evidence>
<gene>
    <name evidence="4" type="ORF">BOO71_0010849</name>
</gene>
<dbReference type="EMBL" id="MSTI01000128">
    <property type="protein sequence ID" value="OLV16777.1"/>
    <property type="molecule type" value="Genomic_DNA"/>
</dbReference>
<dbReference type="InterPro" id="IPR036390">
    <property type="entry name" value="WH_DNA-bd_sf"/>
</dbReference>
<proteinExistence type="predicted"/>